<dbReference type="PANTHER" id="PTHR30250">
    <property type="entry name" value="PST FAMILY PREDICTED COLANIC ACID TRANSPORTER"/>
    <property type="match status" value="1"/>
</dbReference>
<feature type="transmembrane region" description="Helical" evidence="6">
    <location>
        <begin position="321"/>
        <end position="338"/>
    </location>
</feature>
<keyword evidence="3 6" id="KW-0812">Transmembrane</keyword>
<feature type="transmembrane region" description="Helical" evidence="6">
    <location>
        <begin position="50"/>
        <end position="67"/>
    </location>
</feature>
<feature type="transmembrane region" description="Helical" evidence="6">
    <location>
        <begin position="382"/>
        <end position="401"/>
    </location>
</feature>
<comment type="subcellular location">
    <subcellularLocation>
        <location evidence="1">Cell membrane</location>
        <topology evidence="1">Multi-pass membrane protein</topology>
    </subcellularLocation>
</comment>
<evidence type="ECO:0000256" key="5">
    <source>
        <dbReference type="ARBA" id="ARBA00023136"/>
    </source>
</evidence>
<feature type="transmembrane region" description="Helical" evidence="6">
    <location>
        <begin position="184"/>
        <end position="207"/>
    </location>
</feature>
<keyword evidence="4 6" id="KW-1133">Transmembrane helix</keyword>
<feature type="transmembrane region" description="Helical" evidence="6">
    <location>
        <begin position="159"/>
        <end position="178"/>
    </location>
</feature>
<organism evidence="7 8">
    <name type="scientific">Candidatus Ligilactobacillus excrementigallinarum</name>
    <dbReference type="NCBI Taxonomy" id="2838641"/>
    <lineage>
        <taxon>Bacteria</taxon>
        <taxon>Bacillati</taxon>
        <taxon>Bacillota</taxon>
        <taxon>Bacilli</taxon>
        <taxon>Lactobacillales</taxon>
        <taxon>Lactobacillaceae</taxon>
        <taxon>Ligilactobacillus</taxon>
    </lineage>
</organism>
<proteinExistence type="predicted"/>
<feature type="transmembrane region" description="Helical" evidence="6">
    <location>
        <begin position="407"/>
        <end position="431"/>
    </location>
</feature>
<keyword evidence="2" id="KW-1003">Cell membrane</keyword>
<dbReference type="InterPro" id="IPR050833">
    <property type="entry name" value="Poly_Biosynth_Transport"/>
</dbReference>
<evidence type="ECO:0000256" key="6">
    <source>
        <dbReference type="SAM" id="Phobius"/>
    </source>
</evidence>
<comment type="caution">
    <text evidence="7">The sequence shown here is derived from an EMBL/GenBank/DDBJ whole genome shotgun (WGS) entry which is preliminary data.</text>
</comment>
<dbReference type="GO" id="GO:0005886">
    <property type="term" value="C:plasma membrane"/>
    <property type="evidence" value="ECO:0007669"/>
    <property type="project" value="UniProtKB-SubCell"/>
</dbReference>
<sequence length="532" mass="58265">MKNKMKTVMHGALILSLASLIAKVLSACYRIPFENLVGNTGFYVYQQVYPIYGIGMTFALTGFPVFISKLIAEQESPGEKLQVSRQVFVILTVFGGACWLFLRLFANQIAVLMGDPQLASLLRSVAWMFIFMPILAVGRGYYQGIFDMKPTAISQVIEQFVRVFVIIFVALLAVHRHWTIYRMGTWAMLGSTFGALAASLNFVSFYTKTIWQFPHEKKQSYFSLTKRLFSDGLIICLFAAMMVLLQLVDSFTVNNSLIASGVAPMVAKSIKGTYDRAQPLVQLGMVVAVSFSSTLLPALTDALQNGKLANFRRIAKTLMRISATIAGAATCGMIILMPDINSMLFGTSTLSTTISVYVVSVLVITLISTYNSILQSLNQFKITAFGLILAVAVKALTNSFLIQHLGIIGASVSTVLSLLVALGIVLCALPSTVKNLFFNGDGFVRKLIISLVVMLIGVGCVTHGIGRLLPFTRKTAILISICGIIVGAGLFVLMILVQKMFTIREWLLIPGGKKLIKLMTKIKKRVNKIAIR</sequence>
<keyword evidence="5 6" id="KW-0472">Membrane</keyword>
<dbReference type="InterPro" id="IPR024923">
    <property type="entry name" value="PG_synth_SpoVB"/>
</dbReference>
<dbReference type="Proteomes" id="UP000823963">
    <property type="component" value="Unassembled WGS sequence"/>
</dbReference>
<evidence type="ECO:0000256" key="4">
    <source>
        <dbReference type="ARBA" id="ARBA00022989"/>
    </source>
</evidence>
<evidence type="ECO:0000313" key="8">
    <source>
        <dbReference type="Proteomes" id="UP000823963"/>
    </source>
</evidence>
<evidence type="ECO:0000256" key="2">
    <source>
        <dbReference type="ARBA" id="ARBA00022475"/>
    </source>
</evidence>
<dbReference type="InterPro" id="IPR002797">
    <property type="entry name" value="Polysacc_synth"/>
</dbReference>
<dbReference type="PIRSF" id="PIRSF038958">
    <property type="entry name" value="PG_synth_SpoVB"/>
    <property type="match status" value="1"/>
</dbReference>
<dbReference type="EMBL" id="DXFP01000050">
    <property type="protein sequence ID" value="HIX02139.1"/>
    <property type="molecule type" value="Genomic_DNA"/>
</dbReference>
<dbReference type="CDD" id="cd13124">
    <property type="entry name" value="MATE_SpoVB_like"/>
    <property type="match status" value="1"/>
</dbReference>
<dbReference type="Pfam" id="PF01943">
    <property type="entry name" value="Polysacc_synt"/>
    <property type="match status" value="1"/>
</dbReference>
<feature type="transmembrane region" description="Helical" evidence="6">
    <location>
        <begin position="477"/>
        <end position="497"/>
    </location>
</feature>
<evidence type="ECO:0000256" key="3">
    <source>
        <dbReference type="ARBA" id="ARBA00022692"/>
    </source>
</evidence>
<dbReference type="PANTHER" id="PTHR30250:SF29">
    <property type="entry name" value="POLYSACCHARIDE BIOSYNTHESIS PROTEIN C-TERMINAL DOMAIN-CONTAINING PROTEIN"/>
    <property type="match status" value="1"/>
</dbReference>
<feature type="transmembrane region" description="Helical" evidence="6">
    <location>
        <begin position="228"/>
        <end position="248"/>
    </location>
</feature>
<accession>A0A9D2AA47</accession>
<feature type="transmembrane region" description="Helical" evidence="6">
    <location>
        <begin position="443"/>
        <end position="465"/>
    </location>
</feature>
<protein>
    <submittedName>
        <fullName evidence="7">Polysaccharide biosynthesis protein</fullName>
    </submittedName>
</protein>
<gene>
    <name evidence="7" type="ORF">H9861_05225</name>
</gene>
<evidence type="ECO:0000256" key="1">
    <source>
        <dbReference type="ARBA" id="ARBA00004651"/>
    </source>
</evidence>
<feature type="transmembrane region" description="Helical" evidence="6">
    <location>
        <begin position="118"/>
        <end position="138"/>
    </location>
</feature>
<dbReference type="AlphaFoldDB" id="A0A9D2AA47"/>
<name>A0A9D2AA47_9LACO</name>
<reference evidence="7" key="2">
    <citation type="submission" date="2021-04" db="EMBL/GenBank/DDBJ databases">
        <authorList>
            <person name="Gilroy R."/>
        </authorList>
    </citation>
    <scope>NUCLEOTIDE SEQUENCE</scope>
    <source>
        <strain evidence="7">6627</strain>
    </source>
</reference>
<reference evidence="7" key="1">
    <citation type="journal article" date="2021" name="PeerJ">
        <title>Extensive microbial diversity within the chicken gut microbiome revealed by metagenomics and culture.</title>
        <authorList>
            <person name="Gilroy R."/>
            <person name="Ravi A."/>
            <person name="Getino M."/>
            <person name="Pursley I."/>
            <person name="Horton D.L."/>
            <person name="Alikhan N.F."/>
            <person name="Baker D."/>
            <person name="Gharbi K."/>
            <person name="Hall N."/>
            <person name="Watson M."/>
            <person name="Adriaenssens E.M."/>
            <person name="Foster-Nyarko E."/>
            <person name="Jarju S."/>
            <person name="Secka A."/>
            <person name="Antonio M."/>
            <person name="Oren A."/>
            <person name="Chaudhuri R.R."/>
            <person name="La Ragione R."/>
            <person name="Hildebrand F."/>
            <person name="Pallen M.J."/>
        </authorList>
    </citation>
    <scope>NUCLEOTIDE SEQUENCE</scope>
    <source>
        <strain evidence="7">6627</strain>
    </source>
</reference>
<evidence type="ECO:0000313" key="7">
    <source>
        <dbReference type="EMBL" id="HIX02139.1"/>
    </source>
</evidence>
<feature type="transmembrane region" description="Helical" evidence="6">
    <location>
        <begin position="350"/>
        <end position="370"/>
    </location>
</feature>
<feature type="transmembrane region" description="Helical" evidence="6">
    <location>
        <begin position="87"/>
        <end position="106"/>
    </location>
</feature>
<feature type="transmembrane region" description="Helical" evidence="6">
    <location>
        <begin position="280"/>
        <end position="300"/>
    </location>
</feature>